<keyword evidence="3" id="KW-1185">Reference proteome</keyword>
<reference evidence="2" key="3">
    <citation type="submission" date="2015-04" db="UniProtKB">
        <authorList>
            <consortium name="EnsemblPlants"/>
        </authorList>
    </citation>
    <scope>IDENTIFICATION</scope>
    <source>
        <strain evidence="2">cv. Jemalong A17</strain>
    </source>
</reference>
<protein>
    <submittedName>
        <fullName evidence="1 2">Uncharacterized protein</fullName>
    </submittedName>
</protein>
<dbReference type="AlphaFoldDB" id="A0A072UF13"/>
<dbReference type="Proteomes" id="UP000002051">
    <property type="component" value="Chromosome 5"/>
</dbReference>
<dbReference type="EnsemblPlants" id="KEH28344">
    <property type="protein sequence ID" value="KEH28344"/>
    <property type="gene ID" value="MTR_5g087767"/>
</dbReference>
<name>A0A072UF13_MEDTR</name>
<evidence type="ECO:0000313" key="1">
    <source>
        <dbReference type="EMBL" id="KEH28344.1"/>
    </source>
</evidence>
<sequence>MYLGTISAKYCVAVGRWFFLSLHLKTLMDLTILVGEEPTLGISQFKVSMILKILELNPSREIGRPCGVGKDHIEFKLLCGWRLMSGNSLITVGVNGVLELVTKMMKPLFMDWIFKNINHQLHDRAVKTGGPALKRASSFSGPDQKARLKNRLEIYYPSPTLPGPRAKWAGPD</sequence>
<organism evidence="1 3">
    <name type="scientific">Medicago truncatula</name>
    <name type="common">Barrel medic</name>
    <name type="synonym">Medicago tribuloides</name>
    <dbReference type="NCBI Taxonomy" id="3880"/>
    <lineage>
        <taxon>Eukaryota</taxon>
        <taxon>Viridiplantae</taxon>
        <taxon>Streptophyta</taxon>
        <taxon>Embryophyta</taxon>
        <taxon>Tracheophyta</taxon>
        <taxon>Spermatophyta</taxon>
        <taxon>Magnoliopsida</taxon>
        <taxon>eudicotyledons</taxon>
        <taxon>Gunneridae</taxon>
        <taxon>Pentapetalae</taxon>
        <taxon>rosids</taxon>
        <taxon>fabids</taxon>
        <taxon>Fabales</taxon>
        <taxon>Fabaceae</taxon>
        <taxon>Papilionoideae</taxon>
        <taxon>50 kb inversion clade</taxon>
        <taxon>NPAAA clade</taxon>
        <taxon>Hologalegina</taxon>
        <taxon>IRL clade</taxon>
        <taxon>Trifolieae</taxon>
        <taxon>Medicago</taxon>
    </lineage>
</organism>
<dbReference type="EMBL" id="CM001221">
    <property type="protein sequence ID" value="KEH28344.1"/>
    <property type="molecule type" value="Genomic_DNA"/>
</dbReference>
<dbReference type="HOGENOM" id="CLU_1557591_0_0_1"/>
<reference evidence="1 3" key="2">
    <citation type="journal article" date="2014" name="BMC Genomics">
        <title>An improved genome release (version Mt4.0) for the model legume Medicago truncatula.</title>
        <authorList>
            <person name="Tang H."/>
            <person name="Krishnakumar V."/>
            <person name="Bidwell S."/>
            <person name="Rosen B."/>
            <person name="Chan A."/>
            <person name="Zhou S."/>
            <person name="Gentzbittel L."/>
            <person name="Childs K.L."/>
            <person name="Yandell M."/>
            <person name="Gundlach H."/>
            <person name="Mayer K.F."/>
            <person name="Schwartz D.C."/>
            <person name="Town C.D."/>
        </authorList>
    </citation>
    <scope>GENOME REANNOTATION</scope>
    <source>
        <strain evidence="1">A17</strain>
        <strain evidence="2 3">cv. Jemalong A17</strain>
    </source>
</reference>
<evidence type="ECO:0000313" key="3">
    <source>
        <dbReference type="Proteomes" id="UP000002051"/>
    </source>
</evidence>
<evidence type="ECO:0000313" key="2">
    <source>
        <dbReference type="EnsemblPlants" id="KEH28344"/>
    </source>
</evidence>
<reference evidence="1 3" key="1">
    <citation type="journal article" date="2011" name="Nature">
        <title>The Medicago genome provides insight into the evolution of rhizobial symbioses.</title>
        <authorList>
            <person name="Young N.D."/>
            <person name="Debelle F."/>
            <person name="Oldroyd G.E."/>
            <person name="Geurts R."/>
            <person name="Cannon S.B."/>
            <person name="Udvardi M.K."/>
            <person name="Benedito V.A."/>
            <person name="Mayer K.F."/>
            <person name="Gouzy J."/>
            <person name="Schoof H."/>
            <person name="Van de Peer Y."/>
            <person name="Proost S."/>
            <person name="Cook D.R."/>
            <person name="Meyers B.C."/>
            <person name="Spannagl M."/>
            <person name="Cheung F."/>
            <person name="De Mita S."/>
            <person name="Krishnakumar V."/>
            <person name="Gundlach H."/>
            <person name="Zhou S."/>
            <person name="Mudge J."/>
            <person name="Bharti A.K."/>
            <person name="Murray J.D."/>
            <person name="Naoumkina M.A."/>
            <person name="Rosen B."/>
            <person name="Silverstein K.A."/>
            <person name="Tang H."/>
            <person name="Rombauts S."/>
            <person name="Zhao P.X."/>
            <person name="Zhou P."/>
            <person name="Barbe V."/>
            <person name="Bardou P."/>
            <person name="Bechner M."/>
            <person name="Bellec A."/>
            <person name="Berger A."/>
            <person name="Berges H."/>
            <person name="Bidwell S."/>
            <person name="Bisseling T."/>
            <person name="Choisne N."/>
            <person name="Couloux A."/>
            <person name="Denny R."/>
            <person name="Deshpande S."/>
            <person name="Dai X."/>
            <person name="Doyle J.J."/>
            <person name="Dudez A.M."/>
            <person name="Farmer A.D."/>
            <person name="Fouteau S."/>
            <person name="Franken C."/>
            <person name="Gibelin C."/>
            <person name="Gish J."/>
            <person name="Goldstein S."/>
            <person name="Gonzalez A.J."/>
            <person name="Green P.J."/>
            <person name="Hallab A."/>
            <person name="Hartog M."/>
            <person name="Hua A."/>
            <person name="Humphray S.J."/>
            <person name="Jeong D.H."/>
            <person name="Jing Y."/>
            <person name="Jocker A."/>
            <person name="Kenton S.M."/>
            <person name="Kim D.J."/>
            <person name="Klee K."/>
            <person name="Lai H."/>
            <person name="Lang C."/>
            <person name="Lin S."/>
            <person name="Macmil S.L."/>
            <person name="Magdelenat G."/>
            <person name="Matthews L."/>
            <person name="McCorrison J."/>
            <person name="Monaghan E.L."/>
            <person name="Mun J.H."/>
            <person name="Najar F.Z."/>
            <person name="Nicholson C."/>
            <person name="Noirot C."/>
            <person name="O'Bleness M."/>
            <person name="Paule C.R."/>
            <person name="Poulain J."/>
            <person name="Prion F."/>
            <person name="Qin B."/>
            <person name="Qu C."/>
            <person name="Retzel E.F."/>
            <person name="Riddle C."/>
            <person name="Sallet E."/>
            <person name="Samain S."/>
            <person name="Samson N."/>
            <person name="Sanders I."/>
            <person name="Saurat O."/>
            <person name="Scarpelli C."/>
            <person name="Schiex T."/>
            <person name="Segurens B."/>
            <person name="Severin A.J."/>
            <person name="Sherrier D.J."/>
            <person name="Shi R."/>
            <person name="Sims S."/>
            <person name="Singer S.R."/>
            <person name="Sinharoy S."/>
            <person name="Sterck L."/>
            <person name="Viollet A."/>
            <person name="Wang B.B."/>
            <person name="Wang K."/>
            <person name="Wang M."/>
            <person name="Wang X."/>
            <person name="Warfsmann J."/>
            <person name="Weissenbach J."/>
            <person name="White D.D."/>
            <person name="White J.D."/>
            <person name="Wiley G.B."/>
            <person name="Wincker P."/>
            <person name="Xing Y."/>
            <person name="Yang L."/>
            <person name="Yao Z."/>
            <person name="Ying F."/>
            <person name="Zhai J."/>
            <person name="Zhou L."/>
            <person name="Zuber A."/>
            <person name="Denarie J."/>
            <person name="Dixon R.A."/>
            <person name="May G.D."/>
            <person name="Schwartz D.C."/>
            <person name="Rogers J."/>
            <person name="Quetier F."/>
            <person name="Town C.D."/>
            <person name="Roe B.A."/>
        </authorList>
    </citation>
    <scope>NUCLEOTIDE SEQUENCE [LARGE SCALE GENOMIC DNA]</scope>
    <source>
        <strain evidence="1">A17</strain>
        <strain evidence="2 3">cv. Jemalong A17</strain>
    </source>
</reference>
<proteinExistence type="predicted"/>
<gene>
    <name evidence="1" type="ordered locus">MTR_5g087767</name>
</gene>
<accession>A0A072UF13</accession>